<proteinExistence type="predicted"/>
<dbReference type="InterPro" id="IPR009057">
    <property type="entry name" value="Homeodomain-like_sf"/>
</dbReference>
<protein>
    <submittedName>
        <fullName evidence="6">TetR/AcrR family transcriptional regulator</fullName>
    </submittedName>
</protein>
<feature type="domain" description="HTH tetR-type" evidence="5">
    <location>
        <begin position="13"/>
        <end position="73"/>
    </location>
</feature>
<dbReference type="AlphaFoldDB" id="A0A6G4X2K3"/>
<dbReference type="InterPro" id="IPR001647">
    <property type="entry name" value="HTH_TetR"/>
</dbReference>
<dbReference type="Pfam" id="PF13305">
    <property type="entry name" value="TetR_C_33"/>
    <property type="match status" value="1"/>
</dbReference>
<dbReference type="SUPFAM" id="SSF46689">
    <property type="entry name" value="Homeodomain-like"/>
    <property type="match status" value="1"/>
</dbReference>
<dbReference type="Gene3D" id="1.10.357.10">
    <property type="entry name" value="Tetracycline Repressor, domain 2"/>
    <property type="match status" value="1"/>
</dbReference>
<comment type="caution">
    <text evidence="6">The sequence shown here is derived from an EMBL/GenBank/DDBJ whole genome shotgun (WGS) entry which is preliminary data.</text>
</comment>
<organism evidence="6 7">
    <name type="scientific">Streptomyces boncukensis</name>
    <dbReference type="NCBI Taxonomy" id="2711219"/>
    <lineage>
        <taxon>Bacteria</taxon>
        <taxon>Bacillati</taxon>
        <taxon>Actinomycetota</taxon>
        <taxon>Actinomycetes</taxon>
        <taxon>Kitasatosporales</taxon>
        <taxon>Streptomycetaceae</taxon>
        <taxon>Streptomyces</taxon>
    </lineage>
</organism>
<evidence type="ECO:0000256" key="4">
    <source>
        <dbReference type="PROSITE-ProRule" id="PRU00335"/>
    </source>
</evidence>
<keyword evidence="1" id="KW-0805">Transcription regulation</keyword>
<evidence type="ECO:0000313" key="7">
    <source>
        <dbReference type="Proteomes" id="UP000477722"/>
    </source>
</evidence>
<dbReference type="SUPFAM" id="SSF48498">
    <property type="entry name" value="Tetracyclin repressor-like, C-terminal domain"/>
    <property type="match status" value="1"/>
</dbReference>
<keyword evidence="3" id="KW-0804">Transcription</keyword>
<evidence type="ECO:0000256" key="3">
    <source>
        <dbReference type="ARBA" id="ARBA00023163"/>
    </source>
</evidence>
<dbReference type="EMBL" id="JAAKZZ010000309">
    <property type="protein sequence ID" value="NGO71483.1"/>
    <property type="molecule type" value="Genomic_DNA"/>
</dbReference>
<evidence type="ECO:0000259" key="5">
    <source>
        <dbReference type="PROSITE" id="PS50977"/>
    </source>
</evidence>
<dbReference type="GO" id="GO:0003677">
    <property type="term" value="F:DNA binding"/>
    <property type="evidence" value="ECO:0007669"/>
    <property type="project" value="UniProtKB-UniRule"/>
</dbReference>
<dbReference type="InterPro" id="IPR036271">
    <property type="entry name" value="Tet_transcr_reg_TetR-rel_C_sf"/>
</dbReference>
<evidence type="ECO:0000256" key="2">
    <source>
        <dbReference type="ARBA" id="ARBA00023125"/>
    </source>
</evidence>
<name>A0A6G4X2K3_9ACTN</name>
<keyword evidence="7" id="KW-1185">Reference proteome</keyword>
<evidence type="ECO:0000313" key="6">
    <source>
        <dbReference type="EMBL" id="NGO71483.1"/>
    </source>
</evidence>
<feature type="DNA-binding region" description="H-T-H motif" evidence="4">
    <location>
        <begin position="36"/>
        <end position="55"/>
    </location>
</feature>
<sequence>MDDSSDNTTEAHGDLLTPVKAAALRLLGKLGAAELSLDAVAEESGRSRADVERVFAHRDELLTALLIDAYNESAAAMEDADRAAAESGATAGGRFLAAARALRAWSIADPGRFALVYGSPVPGYHAPADTVGPASRIPAVLAGAVRGALEAGELTPPRRAVPGPPLVRPEAVELFGGVPEAPYGDLIERGIVLWSNLIGLLAFEVFSRTHDSVRDQAAFFDYGIAVAAESVGLDVPLTE</sequence>
<dbReference type="Proteomes" id="UP000477722">
    <property type="component" value="Unassembled WGS sequence"/>
</dbReference>
<dbReference type="RefSeq" id="WP_165301118.1">
    <property type="nucleotide sequence ID" value="NZ_JAAKZZ010000309.1"/>
</dbReference>
<reference evidence="6 7" key="1">
    <citation type="submission" date="2020-02" db="EMBL/GenBank/DDBJ databases">
        <title>Whole-genome analyses of novel actinobacteria.</title>
        <authorList>
            <person name="Sahin N."/>
            <person name="Tatar D."/>
        </authorList>
    </citation>
    <scope>NUCLEOTIDE SEQUENCE [LARGE SCALE GENOMIC DNA]</scope>
    <source>
        <strain evidence="6 7">SB3404</strain>
    </source>
</reference>
<gene>
    <name evidence="6" type="ORF">G5C65_24660</name>
</gene>
<keyword evidence="2 4" id="KW-0238">DNA-binding</keyword>
<dbReference type="InterPro" id="IPR025996">
    <property type="entry name" value="MT1864/Rv1816-like_C"/>
</dbReference>
<evidence type="ECO:0000256" key="1">
    <source>
        <dbReference type="ARBA" id="ARBA00023015"/>
    </source>
</evidence>
<dbReference type="PROSITE" id="PS50977">
    <property type="entry name" value="HTH_TETR_2"/>
    <property type="match status" value="1"/>
</dbReference>
<accession>A0A6G4X2K3</accession>